<gene>
    <name evidence="2" type="ORF">CYMTET_48316</name>
</gene>
<proteinExistence type="predicted"/>
<evidence type="ECO:0000313" key="3">
    <source>
        <dbReference type="Proteomes" id="UP001190700"/>
    </source>
</evidence>
<dbReference type="AlphaFoldDB" id="A0AAE0EVR1"/>
<dbReference type="Proteomes" id="UP001190700">
    <property type="component" value="Unassembled WGS sequence"/>
</dbReference>
<feature type="domain" description="DUF1995" evidence="1">
    <location>
        <begin position="82"/>
        <end position="299"/>
    </location>
</feature>
<protein>
    <recommendedName>
        <fullName evidence="1">DUF1995 domain-containing protein</fullName>
    </recommendedName>
</protein>
<evidence type="ECO:0000259" key="1">
    <source>
        <dbReference type="Pfam" id="PF09353"/>
    </source>
</evidence>
<dbReference type="InterPro" id="IPR018962">
    <property type="entry name" value="DUF1995"/>
</dbReference>
<comment type="caution">
    <text evidence="2">The sequence shown here is derived from an EMBL/GenBank/DDBJ whole genome shotgun (WGS) entry which is preliminary data.</text>
</comment>
<sequence length="308" mass="34089">MPSLLFQLAYTGSAPFRRRRVCHDVPEPSNLLASRALRTHRMHRANWRLQVRDVKTPRWSGISKAFGVKAEAIAVPKPARSVPEASADARRALRILLDRRREGKVVADEMSRITVTMPVPRPGGAAEEPLVLMDDVNFPGGIRQVFRELRPSVEALLEGRKLEFCGMLEAEADGLGVFKADPDLCAVTLVGDINVAPFLRLLKGEFGSSPLTGIVIAVNPWWTQSSAIGNPWQTGLRRDAARLLDDGGWKPLYYLEAVSSKSDMVEGSLLFCYPYTQWMVYDIAGHLLGEFDNKPAGVKVLELLLASK</sequence>
<dbReference type="EMBL" id="LGRX02033270">
    <property type="protein sequence ID" value="KAK3241974.1"/>
    <property type="molecule type" value="Genomic_DNA"/>
</dbReference>
<evidence type="ECO:0000313" key="2">
    <source>
        <dbReference type="EMBL" id="KAK3241974.1"/>
    </source>
</evidence>
<reference evidence="2 3" key="1">
    <citation type="journal article" date="2015" name="Genome Biol. Evol.">
        <title>Comparative Genomics of a Bacterivorous Green Alga Reveals Evolutionary Causalities and Consequences of Phago-Mixotrophic Mode of Nutrition.</title>
        <authorList>
            <person name="Burns J.A."/>
            <person name="Paasch A."/>
            <person name="Narechania A."/>
            <person name="Kim E."/>
        </authorList>
    </citation>
    <scope>NUCLEOTIDE SEQUENCE [LARGE SCALE GENOMIC DNA]</scope>
    <source>
        <strain evidence="2 3">PLY_AMNH</strain>
    </source>
</reference>
<keyword evidence="3" id="KW-1185">Reference proteome</keyword>
<accession>A0AAE0EVR1</accession>
<dbReference type="Pfam" id="PF09353">
    <property type="entry name" value="DUF1995"/>
    <property type="match status" value="1"/>
</dbReference>
<name>A0AAE0EVR1_9CHLO</name>
<organism evidence="2 3">
    <name type="scientific">Cymbomonas tetramitiformis</name>
    <dbReference type="NCBI Taxonomy" id="36881"/>
    <lineage>
        <taxon>Eukaryota</taxon>
        <taxon>Viridiplantae</taxon>
        <taxon>Chlorophyta</taxon>
        <taxon>Pyramimonadophyceae</taxon>
        <taxon>Pyramimonadales</taxon>
        <taxon>Pyramimonadaceae</taxon>
        <taxon>Cymbomonas</taxon>
    </lineage>
</organism>